<evidence type="ECO:0000256" key="1">
    <source>
        <dbReference type="SAM" id="MobiDB-lite"/>
    </source>
</evidence>
<gene>
    <name evidence="2" type="ORF">HMPREF1313_1608</name>
</gene>
<accession>A0AA87IDJ9</accession>
<organism evidence="2 3">
    <name type="scientific">Bifidobacterium longum subsp. longum 1-6B</name>
    <dbReference type="NCBI Taxonomy" id="1161744"/>
    <lineage>
        <taxon>Bacteria</taxon>
        <taxon>Bacillati</taxon>
        <taxon>Actinomycetota</taxon>
        <taxon>Actinomycetes</taxon>
        <taxon>Bifidobacteriales</taxon>
        <taxon>Bifidobacteriaceae</taxon>
        <taxon>Bifidobacterium</taxon>
    </lineage>
</organism>
<evidence type="ECO:0000313" key="2">
    <source>
        <dbReference type="EMBL" id="EIJ22695.1"/>
    </source>
</evidence>
<feature type="region of interest" description="Disordered" evidence="1">
    <location>
        <begin position="1"/>
        <end position="20"/>
    </location>
</feature>
<comment type="caution">
    <text evidence="2">The sequence shown here is derived from an EMBL/GenBank/DDBJ whole genome shotgun (WGS) entry which is preliminary data.</text>
</comment>
<dbReference type="EMBL" id="AJTF01000152">
    <property type="protein sequence ID" value="EIJ22695.1"/>
    <property type="molecule type" value="Genomic_DNA"/>
</dbReference>
<name>A0AA87IDJ9_BIFLL</name>
<protein>
    <submittedName>
        <fullName evidence="2">Uncharacterized protein</fullName>
    </submittedName>
</protein>
<sequence>MEDCAEDATDDGIDAMGNPSAGTIVYAGPLEDGLTDERLSDLFGMPIEVQHTHGRWSAYAVMTPGPRPVAGD</sequence>
<feature type="compositionally biased region" description="Acidic residues" evidence="1">
    <location>
        <begin position="1"/>
        <end position="13"/>
    </location>
</feature>
<dbReference type="AlphaFoldDB" id="A0AA87IDJ9"/>
<dbReference type="Proteomes" id="UP000006410">
    <property type="component" value="Unassembled WGS sequence"/>
</dbReference>
<proteinExistence type="predicted"/>
<reference evidence="2 3" key="1">
    <citation type="journal article" date="2013" name="Genome Announc.">
        <title>Draft Genome Sequences of Two Pairs of Human Intestinal Bifidobacterium longum subsp. longum Strains, 44B and 1-6B and 35B and 2-2B, Consecutively Isolated from Two Children after a 5-Year Time Period.</title>
        <authorList>
            <person name="Shkoporov A.N."/>
            <person name="Efimov B.A."/>
            <person name="Khokhlova E.V."/>
            <person name="Chaplin A.V."/>
            <person name="Kafarskaya L.I."/>
            <person name="Durkin A.S."/>
            <person name="McCorrison J."/>
            <person name="Torralba M."/>
            <person name="Gillis M."/>
            <person name="Sutton G."/>
            <person name="Weibel D.B."/>
            <person name="Nelson K.E."/>
            <person name="Smeianov V.V."/>
        </authorList>
    </citation>
    <scope>NUCLEOTIDE SEQUENCE [LARGE SCALE GENOMIC DNA]</scope>
    <source>
        <strain evidence="2 3">1-6B</strain>
    </source>
</reference>
<evidence type="ECO:0000313" key="3">
    <source>
        <dbReference type="Proteomes" id="UP000006410"/>
    </source>
</evidence>